<dbReference type="InterPro" id="IPR036388">
    <property type="entry name" value="WH-like_DNA-bd_sf"/>
</dbReference>
<dbReference type="NCBIfam" id="TIGR00732">
    <property type="entry name" value="dprA"/>
    <property type="match status" value="1"/>
</dbReference>
<proteinExistence type="inferred from homology"/>
<dbReference type="Gene3D" id="3.40.50.450">
    <property type="match status" value="1"/>
</dbReference>
<feature type="domain" description="Helix-hairpin-helix DNA-binding motif class 1" evidence="2">
    <location>
        <begin position="39"/>
        <end position="58"/>
    </location>
</feature>
<dbReference type="PANTHER" id="PTHR43022">
    <property type="entry name" value="PROTEIN SMF"/>
    <property type="match status" value="1"/>
</dbReference>
<feature type="domain" description="Helix-hairpin-helix DNA-binding motif class 1" evidence="2">
    <location>
        <begin position="7"/>
        <end position="26"/>
    </location>
</feature>
<dbReference type="Gene3D" id="1.10.10.10">
    <property type="entry name" value="Winged helix-like DNA-binding domain superfamily/Winged helix DNA-binding domain"/>
    <property type="match status" value="1"/>
</dbReference>
<dbReference type="InterPro" id="IPR041614">
    <property type="entry name" value="DprA_WH"/>
</dbReference>
<evidence type="ECO:0000313" key="4">
    <source>
        <dbReference type="Proteomes" id="UP001501411"/>
    </source>
</evidence>
<sequence>MTLIYQLALTRVKGIGQALAKQLLITFGSAEEVFRAPKKQLLKIPGIGATLAANLMDRNVLAEAERELVFLEKHHIQPLFWESEHYPAKLKECIDAPVLLYYKGNADLQCKRIISVVGTRNATAYGKRICDEFIASLKHSGALIVSGLAYGIDSYVHQACVEQGIDTVGVLGHGLDRIYPAANRGLAREMLHHGGLLTEYPSGTNPDRQNFPSRNRIIAGLADVTVVVEAAMKGGALITAELANTYNRDVCAFPGDIYKNFSGGCNYLIKTHRAHLIQSAKDLAYLMDWDFNIPKEQEQPSAGNVPENPVEKMVYEAIKQKGSIGVDELANGTQLLPSKLAMILLALEMSGLLVALPGKIYQIA</sequence>
<dbReference type="Pfam" id="PF14520">
    <property type="entry name" value="HHH_5"/>
    <property type="match status" value="1"/>
</dbReference>
<accession>A0ABP9CCT7</accession>
<dbReference type="RefSeq" id="WP_345235314.1">
    <property type="nucleotide sequence ID" value="NZ_BAABIQ010000044.1"/>
</dbReference>
<dbReference type="Proteomes" id="UP001501411">
    <property type="component" value="Unassembled WGS sequence"/>
</dbReference>
<keyword evidence="4" id="KW-1185">Reference proteome</keyword>
<dbReference type="InterPro" id="IPR003583">
    <property type="entry name" value="Hlx-hairpin-Hlx_DNA-bd_motif"/>
</dbReference>
<dbReference type="SUPFAM" id="SSF102405">
    <property type="entry name" value="MCP/YpsA-like"/>
    <property type="match status" value="1"/>
</dbReference>
<dbReference type="InterPro" id="IPR003488">
    <property type="entry name" value="DprA"/>
</dbReference>
<evidence type="ECO:0000259" key="2">
    <source>
        <dbReference type="SMART" id="SM00278"/>
    </source>
</evidence>
<reference evidence="4" key="1">
    <citation type="journal article" date="2019" name="Int. J. Syst. Evol. Microbiol.">
        <title>The Global Catalogue of Microorganisms (GCM) 10K type strain sequencing project: providing services to taxonomists for standard genome sequencing and annotation.</title>
        <authorList>
            <consortium name="The Broad Institute Genomics Platform"/>
            <consortium name="The Broad Institute Genome Sequencing Center for Infectious Disease"/>
            <person name="Wu L."/>
            <person name="Ma J."/>
        </authorList>
    </citation>
    <scope>NUCLEOTIDE SEQUENCE [LARGE SCALE GENOMIC DNA]</scope>
    <source>
        <strain evidence="4">JCM 18200</strain>
    </source>
</reference>
<comment type="caution">
    <text evidence="3">The sequence shown here is derived from an EMBL/GenBank/DDBJ whole genome shotgun (WGS) entry which is preliminary data.</text>
</comment>
<dbReference type="EMBL" id="BAABIQ010000044">
    <property type="protein sequence ID" value="GAA4808502.1"/>
    <property type="molecule type" value="Genomic_DNA"/>
</dbReference>
<dbReference type="SUPFAM" id="SSF47781">
    <property type="entry name" value="RuvA domain 2-like"/>
    <property type="match status" value="1"/>
</dbReference>
<dbReference type="Pfam" id="PF02481">
    <property type="entry name" value="DNA_processg_A"/>
    <property type="match status" value="1"/>
</dbReference>
<dbReference type="PANTHER" id="PTHR43022:SF1">
    <property type="entry name" value="PROTEIN SMF"/>
    <property type="match status" value="1"/>
</dbReference>
<evidence type="ECO:0000256" key="1">
    <source>
        <dbReference type="ARBA" id="ARBA00006525"/>
    </source>
</evidence>
<evidence type="ECO:0000313" key="3">
    <source>
        <dbReference type="EMBL" id="GAA4808502.1"/>
    </source>
</evidence>
<name>A0ABP9CCT7_9SPHI</name>
<dbReference type="InterPro" id="IPR010994">
    <property type="entry name" value="RuvA_2-like"/>
</dbReference>
<organism evidence="3 4">
    <name type="scientific">Olivibacter ginsenosidimutans</name>
    <dbReference type="NCBI Taxonomy" id="1176537"/>
    <lineage>
        <taxon>Bacteria</taxon>
        <taxon>Pseudomonadati</taxon>
        <taxon>Bacteroidota</taxon>
        <taxon>Sphingobacteriia</taxon>
        <taxon>Sphingobacteriales</taxon>
        <taxon>Sphingobacteriaceae</taxon>
        <taxon>Olivibacter</taxon>
    </lineage>
</organism>
<gene>
    <name evidence="3" type="primary">dprA</name>
    <name evidence="3" type="ORF">GCM10023231_42230</name>
</gene>
<protein>
    <submittedName>
        <fullName evidence="3">DNA-processing protein DprA</fullName>
    </submittedName>
</protein>
<dbReference type="SMART" id="SM00278">
    <property type="entry name" value="HhH1"/>
    <property type="match status" value="2"/>
</dbReference>
<dbReference type="Pfam" id="PF17782">
    <property type="entry name" value="WHD_DprA"/>
    <property type="match status" value="1"/>
</dbReference>
<comment type="similarity">
    <text evidence="1">Belongs to the DprA/Smf family.</text>
</comment>
<dbReference type="InterPro" id="IPR057666">
    <property type="entry name" value="DrpA_SLOG"/>
</dbReference>